<keyword evidence="10" id="KW-0479">Metal-binding</keyword>
<dbReference type="GO" id="GO:0005778">
    <property type="term" value="C:peroxisomal membrane"/>
    <property type="evidence" value="ECO:0007669"/>
    <property type="project" value="UniProtKB-SubCell"/>
</dbReference>
<dbReference type="GO" id="GO:0061630">
    <property type="term" value="F:ubiquitin protein ligase activity"/>
    <property type="evidence" value="ECO:0007669"/>
    <property type="project" value="UniProtKB-EC"/>
</dbReference>
<evidence type="ECO:0000256" key="12">
    <source>
        <dbReference type="ARBA" id="ARBA00022786"/>
    </source>
</evidence>
<dbReference type="Gene3D" id="3.30.40.10">
    <property type="entry name" value="Zinc/RING finger domain, C3HC4 (zinc finger)"/>
    <property type="match status" value="1"/>
</dbReference>
<name>A0AAV8WXU8_9CUCU</name>
<evidence type="ECO:0000256" key="16">
    <source>
        <dbReference type="ARBA" id="ARBA00023136"/>
    </source>
</evidence>
<evidence type="ECO:0000256" key="8">
    <source>
        <dbReference type="ARBA" id="ARBA00022679"/>
    </source>
</evidence>
<keyword evidence="8" id="KW-0808">Transferase</keyword>
<evidence type="ECO:0000256" key="18">
    <source>
        <dbReference type="PROSITE-ProRule" id="PRU00175"/>
    </source>
</evidence>
<evidence type="ECO:0000256" key="9">
    <source>
        <dbReference type="ARBA" id="ARBA00022692"/>
    </source>
</evidence>
<comment type="similarity">
    <text evidence="4">Belongs to the pex2/pex10/pex12 family.</text>
</comment>
<dbReference type="PROSITE" id="PS50089">
    <property type="entry name" value="ZF_RING_2"/>
    <property type="match status" value="1"/>
</dbReference>
<dbReference type="GO" id="GO:0008270">
    <property type="term" value="F:zinc ion binding"/>
    <property type="evidence" value="ECO:0007669"/>
    <property type="project" value="UniProtKB-KW"/>
</dbReference>
<keyword evidence="14" id="KW-0653">Protein transport</keyword>
<comment type="subcellular location">
    <subcellularLocation>
        <location evidence="2">Peroxisome membrane</location>
        <topology evidence="2">Multi-pass membrane protein</topology>
    </subcellularLocation>
</comment>
<sequence>MNLYEAKVADVLRLSQRDEAFLHDVENQMHSFFKLMGARNFHKMRKTIPVIANVWYYLMTSLGNLQTLGEEYTGGEPLLERLLKFSKIVIIQSTTLTQDAKSVLLRCIDFVKEQRLMLTRIHHSVFYIRGKYYNISNRIMGIHYVLLRQWLQDDSFTGSFNILGNLSLFYILFNYVHQLLTNRKNINVSENITYSSIVSKKICVLCAEHTKSPCATPCGHIFCWNCIYDSLSYQKSCPICRENVNPSRIIFLQNYV</sequence>
<keyword evidence="21" id="KW-1185">Reference proteome</keyword>
<dbReference type="InterPro" id="IPR017907">
    <property type="entry name" value="Znf_RING_CS"/>
</dbReference>
<keyword evidence="9" id="KW-0812">Transmembrane</keyword>
<feature type="domain" description="RING-type" evidence="19">
    <location>
        <begin position="203"/>
        <end position="241"/>
    </location>
</feature>
<evidence type="ECO:0000256" key="15">
    <source>
        <dbReference type="ARBA" id="ARBA00022989"/>
    </source>
</evidence>
<keyword evidence="7" id="KW-0962">Peroxisome biogenesis</keyword>
<evidence type="ECO:0000256" key="17">
    <source>
        <dbReference type="ARBA" id="ARBA00023140"/>
    </source>
</evidence>
<dbReference type="Pfam" id="PF04757">
    <property type="entry name" value="Pex2_Pex12"/>
    <property type="match status" value="1"/>
</dbReference>
<dbReference type="SUPFAM" id="SSF57850">
    <property type="entry name" value="RING/U-box"/>
    <property type="match status" value="1"/>
</dbReference>
<keyword evidence="17" id="KW-0576">Peroxisome</keyword>
<comment type="catalytic activity">
    <reaction evidence="1">
        <text>S-ubiquitinyl-[E2 ubiquitin-conjugating enzyme]-L-cysteine + [acceptor protein]-L-lysine = [E2 ubiquitin-conjugating enzyme]-L-cysteine + N(6)-ubiquitinyl-[acceptor protein]-L-lysine.</text>
        <dbReference type="EC" id="2.3.2.27"/>
    </reaction>
</comment>
<evidence type="ECO:0000256" key="3">
    <source>
        <dbReference type="ARBA" id="ARBA00004906"/>
    </source>
</evidence>
<evidence type="ECO:0000259" key="19">
    <source>
        <dbReference type="PROSITE" id="PS50089"/>
    </source>
</evidence>
<evidence type="ECO:0000256" key="14">
    <source>
        <dbReference type="ARBA" id="ARBA00022927"/>
    </source>
</evidence>
<evidence type="ECO:0000256" key="2">
    <source>
        <dbReference type="ARBA" id="ARBA00004585"/>
    </source>
</evidence>
<evidence type="ECO:0000256" key="5">
    <source>
        <dbReference type="ARBA" id="ARBA00012483"/>
    </source>
</evidence>
<proteinExistence type="inferred from homology"/>
<evidence type="ECO:0000256" key="10">
    <source>
        <dbReference type="ARBA" id="ARBA00022723"/>
    </source>
</evidence>
<dbReference type="PROSITE" id="PS00518">
    <property type="entry name" value="ZF_RING_1"/>
    <property type="match status" value="1"/>
</dbReference>
<dbReference type="EMBL" id="JANEYF010004319">
    <property type="protein sequence ID" value="KAJ8931509.1"/>
    <property type="molecule type" value="Genomic_DNA"/>
</dbReference>
<evidence type="ECO:0000256" key="6">
    <source>
        <dbReference type="ARBA" id="ARBA00022448"/>
    </source>
</evidence>
<keyword evidence="12" id="KW-0833">Ubl conjugation pathway</keyword>
<evidence type="ECO:0000256" key="11">
    <source>
        <dbReference type="ARBA" id="ARBA00022771"/>
    </source>
</evidence>
<evidence type="ECO:0000313" key="20">
    <source>
        <dbReference type="EMBL" id="KAJ8931509.1"/>
    </source>
</evidence>
<evidence type="ECO:0000256" key="7">
    <source>
        <dbReference type="ARBA" id="ARBA00022593"/>
    </source>
</evidence>
<dbReference type="InterPro" id="IPR001841">
    <property type="entry name" value="Znf_RING"/>
</dbReference>
<evidence type="ECO:0000256" key="4">
    <source>
        <dbReference type="ARBA" id="ARBA00008704"/>
    </source>
</evidence>
<evidence type="ECO:0000256" key="1">
    <source>
        <dbReference type="ARBA" id="ARBA00000900"/>
    </source>
</evidence>
<dbReference type="PANTHER" id="PTHR23350">
    <property type="entry name" value="PEROXISOME ASSEMBLY PROTEIN 10"/>
    <property type="match status" value="1"/>
</dbReference>
<organism evidence="20 21">
    <name type="scientific">Rhamnusium bicolor</name>
    <dbReference type="NCBI Taxonomy" id="1586634"/>
    <lineage>
        <taxon>Eukaryota</taxon>
        <taxon>Metazoa</taxon>
        <taxon>Ecdysozoa</taxon>
        <taxon>Arthropoda</taxon>
        <taxon>Hexapoda</taxon>
        <taxon>Insecta</taxon>
        <taxon>Pterygota</taxon>
        <taxon>Neoptera</taxon>
        <taxon>Endopterygota</taxon>
        <taxon>Coleoptera</taxon>
        <taxon>Polyphaga</taxon>
        <taxon>Cucujiformia</taxon>
        <taxon>Chrysomeloidea</taxon>
        <taxon>Cerambycidae</taxon>
        <taxon>Lepturinae</taxon>
        <taxon>Rhagiini</taxon>
        <taxon>Rhamnusium</taxon>
    </lineage>
</organism>
<keyword evidence="16" id="KW-0472">Membrane</keyword>
<dbReference type="EC" id="2.3.2.27" evidence="5"/>
<dbReference type="Pfam" id="PF13920">
    <property type="entry name" value="zf-C3HC4_3"/>
    <property type="match status" value="1"/>
</dbReference>
<dbReference type="SMART" id="SM00184">
    <property type="entry name" value="RING"/>
    <property type="match status" value="1"/>
</dbReference>
<dbReference type="InterPro" id="IPR013083">
    <property type="entry name" value="Znf_RING/FYVE/PHD"/>
</dbReference>
<keyword evidence="13" id="KW-0862">Zinc</keyword>
<dbReference type="InterPro" id="IPR006845">
    <property type="entry name" value="Pex_N"/>
</dbReference>
<keyword evidence="11 18" id="KW-0863">Zinc-finger</keyword>
<keyword evidence="15" id="KW-1133">Transmembrane helix</keyword>
<reference evidence="20" key="1">
    <citation type="journal article" date="2023" name="Insect Mol. Biol.">
        <title>Genome sequencing provides insights into the evolution of gene families encoding plant cell wall-degrading enzymes in longhorned beetles.</title>
        <authorList>
            <person name="Shin N.R."/>
            <person name="Okamura Y."/>
            <person name="Kirsch R."/>
            <person name="Pauchet Y."/>
        </authorList>
    </citation>
    <scope>NUCLEOTIDE SEQUENCE</scope>
    <source>
        <strain evidence="20">RBIC_L_NR</strain>
    </source>
</reference>
<protein>
    <recommendedName>
        <fullName evidence="5">RING-type E3 ubiquitin transferase</fullName>
        <ecNumber evidence="5">2.3.2.27</ecNumber>
    </recommendedName>
</protein>
<gene>
    <name evidence="20" type="ORF">NQ314_015582</name>
</gene>
<keyword evidence="6" id="KW-0813">Transport</keyword>
<comment type="caution">
    <text evidence="20">The sequence shown here is derived from an EMBL/GenBank/DDBJ whole genome shotgun (WGS) entry which is preliminary data.</text>
</comment>
<evidence type="ECO:0000256" key="13">
    <source>
        <dbReference type="ARBA" id="ARBA00022833"/>
    </source>
</evidence>
<dbReference type="AlphaFoldDB" id="A0AAV8WXU8"/>
<accession>A0AAV8WXU8</accession>
<dbReference type="PANTHER" id="PTHR23350:SF0">
    <property type="entry name" value="PEROXISOME BIOGENESIS FACTOR 10"/>
    <property type="match status" value="1"/>
</dbReference>
<dbReference type="Proteomes" id="UP001162156">
    <property type="component" value="Unassembled WGS sequence"/>
</dbReference>
<evidence type="ECO:0000313" key="21">
    <source>
        <dbReference type="Proteomes" id="UP001162156"/>
    </source>
</evidence>
<dbReference type="GO" id="GO:0016558">
    <property type="term" value="P:protein import into peroxisome matrix"/>
    <property type="evidence" value="ECO:0007669"/>
    <property type="project" value="InterPro"/>
</dbReference>
<comment type="pathway">
    <text evidence="3">Protein modification; protein ubiquitination.</text>
</comment>
<dbReference type="InterPro" id="IPR025654">
    <property type="entry name" value="PEX2/10"/>
</dbReference>